<keyword evidence="3" id="KW-1185">Reference proteome</keyword>
<sequence>MKNEKGFILPFTLMITFVVFFLLLSSVQIYLSEFRYLQEAKGYYIRNSMISLTLKTLMERIENQKMENQGVISFEEGNVSFQIKSIDDNQYRIILTTHLSFGQETKNELIYDQTEKRISKWIEI</sequence>
<dbReference type="InterPro" id="IPR020372">
    <property type="entry name" value="Competence_ComGG"/>
</dbReference>
<dbReference type="EMBL" id="PIQO01000003">
    <property type="protein sequence ID" value="PKR86059.1"/>
    <property type="molecule type" value="Genomic_DNA"/>
</dbReference>
<dbReference type="RefSeq" id="WP_101353428.1">
    <property type="nucleotide sequence ID" value="NZ_PIQO01000003.1"/>
</dbReference>
<evidence type="ECO:0008006" key="4">
    <source>
        <dbReference type="Google" id="ProtNLM"/>
    </source>
</evidence>
<protein>
    <recommendedName>
        <fullName evidence="4">Competence protein ComG</fullName>
    </recommendedName>
</protein>
<dbReference type="OrthoDB" id="2969153at2"/>
<proteinExistence type="predicted"/>
<accession>A0A2N3LND5</accession>
<keyword evidence="1" id="KW-0812">Transmembrane</keyword>
<organism evidence="2 3">
    <name type="scientific">Heyndrickxia camelliae</name>
    <dbReference type="NCBI Taxonomy" id="1707093"/>
    <lineage>
        <taxon>Bacteria</taxon>
        <taxon>Bacillati</taxon>
        <taxon>Bacillota</taxon>
        <taxon>Bacilli</taxon>
        <taxon>Bacillales</taxon>
        <taxon>Bacillaceae</taxon>
        <taxon>Heyndrickxia</taxon>
    </lineage>
</organism>
<evidence type="ECO:0000313" key="2">
    <source>
        <dbReference type="EMBL" id="PKR86059.1"/>
    </source>
</evidence>
<keyword evidence="1" id="KW-0472">Membrane</keyword>
<dbReference type="Proteomes" id="UP000233440">
    <property type="component" value="Unassembled WGS sequence"/>
</dbReference>
<comment type="caution">
    <text evidence="2">The sequence shown here is derived from an EMBL/GenBank/DDBJ whole genome shotgun (WGS) entry which is preliminary data.</text>
</comment>
<evidence type="ECO:0000256" key="1">
    <source>
        <dbReference type="SAM" id="Phobius"/>
    </source>
</evidence>
<gene>
    <name evidence="2" type="ORF">CWO92_06725</name>
</gene>
<name>A0A2N3LND5_9BACI</name>
<dbReference type="Pfam" id="PF14173">
    <property type="entry name" value="ComGG"/>
    <property type="match status" value="1"/>
</dbReference>
<reference evidence="2 3" key="1">
    <citation type="submission" date="2017-11" db="EMBL/GenBank/DDBJ databases">
        <title>Bacillus camelliae sp. nov., isolated from pu'er tea.</title>
        <authorList>
            <person name="Niu L."/>
        </authorList>
    </citation>
    <scope>NUCLEOTIDE SEQUENCE [LARGE SCALE GENOMIC DNA]</scope>
    <source>
        <strain evidence="2 3">7578-1</strain>
    </source>
</reference>
<keyword evidence="1" id="KW-1133">Transmembrane helix</keyword>
<feature type="transmembrane region" description="Helical" evidence="1">
    <location>
        <begin position="6"/>
        <end position="31"/>
    </location>
</feature>
<dbReference type="AlphaFoldDB" id="A0A2N3LND5"/>
<evidence type="ECO:0000313" key="3">
    <source>
        <dbReference type="Proteomes" id="UP000233440"/>
    </source>
</evidence>